<feature type="region of interest" description="Disordered" evidence="2">
    <location>
        <begin position="681"/>
        <end position="811"/>
    </location>
</feature>
<feature type="compositionally biased region" description="Polar residues" evidence="2">
    <location>
        <begin position="750"/>
        <end position="759"/>
    </location>
</feature>
<feature type="compositionally biased region" description="Gly residues" evidence="2">
    <location>
        <begin position="764"/>
        <end position="777"/>
    </location>
</feature>
<feature type="compositionally biased region" description="Polar residues" evidence="2">
    <location>
        <begin position="334"/>
        <end position="346"/>
    </location>
</feature>
<feature type="region of interest" description="Disordered" evidence="2">
    <location>
        <begin position="388"/>
        <end position="545"/>
    </location>
</feature>
<dbReference type="GeneTree" id="ENSGT00940000153737"/>
<feature type="compositionally biased region" description="Acidic residues" evidence="2">
    <location>
        <begin position="728"/>
        <end position="742"/>
    </location>
</feature>
<accession>A0A3B4TE58</accession>
<keyword evidence="4" id="KW-1185">Reference proteome</keyword>
<feature type="compositionally biased region" description="Polar residues" evidence="2">
    <location>
        <begin position="462"/>
        <end position="475"/>
    </location>
</feature>
<dbReference type="PANTHER" id="PTHR24117">
    <property type="entry name" value="AGAP007537-PB"/>
    <property type="match status" value="1"/>
</dbReference>
<feature type="compositionally biased region" description="Pro residues" evidence="2">
    <location>
        <begin position="714"/>
        <end position="723"/>
    </location>
</feature>
<feature type="compositionally biased region" description="Low complexity" evidence="2">
    <location>
        <begin position="293"/>
        <end position="320"/>
    </location>
</feature>
<dbReference type="GO" id="GO:0005634">
    <property type="term" value="C:nucleus"/>
    <property type="evidence" value="ECO:0007669"/>
    <property type="project" value="TreeGrafter"/>
</dbReference>
<feature type="compositionally biased region" description="Basic and acidic residues" evidence="2">
    <location>
        <begin position="681"/>
        <end position="697"/>
    </location>
</feature>
<evidence type="ECO:0000313" key="4">
    <source>
        <dbReference type="Proteomes" id="UP000261420"/>
    </source>
</evidence>
<feature type="compositionally biased region" description="Basic and acidic residues" evidence="2">
    <location>
        <begin position="245"/>
        <end position="258"/>
    </location>
</feature>
<feature type="compositionally biased region" description="Polar residues" evidence="2">
    <location>
        <begin position="228"/>
        <end position="243"/>
    </location>
</feature>
<feature type="region of interest" description="Disordered" evidence="2">
    <location>
        <begin position="1097"/>
        <end position="1140"/>
    </location>
</feature>
<feature type="compositionally biased region" description="Low complexity" evidence="2">
    <location>
        <begin position="476"/>
        <end position="485"/>
    </location>
</feature>
<dbReference type="Proteomes" id="UP000261420">
    <property type="component" value="Unplaced"/>
</dbReference>
<dbReference type="STRING" id="41447.ENSSDUP00000004431"/>
<comment type="similarity">
    <text evidence="1">Belongs to the BCOR family.</text>
</comment>
<reference evidence="3" key="1">
    <citation type="submission" date="2025-08" db="UniProtKB">
        <authorList>
            <consortium name="Ensembl"/>
        </authorList>
    </citation>
    <scope>IDENTIFICATION</scope>
</reference>
<evidence type="ECO:0000313" key="3">
    <source>
        <dbReference type="Ensembl" id="ENSSDUP00000004431.1"/>
    </source>
</evidence>
<name>A0A3B4TE58_SERDU</name>
<dbReference type="PANTHER" id="PTHR24117:SF8">
    <property type="entry name" value="BCL-6 COREPRESSOR"/>
    <property type="match status" value="1"/>
</dbReference>
<feature type="region of interest" description="Disordered" evidence="2">
    <location>
        <begin position="1009"/>
        <end position="1045"/>
    </location>
</feature>
<feature type="compositionally biased region" description="Basic and acidic residues" evidence="2">
    <location>
        <begin position="634"/>
        <end position="658"/>
    </location>
</feature>
<evidence type="ECO:0008006" key="5">
    <source>
        <dbReference type="Google" id="ProtNLM"/>
    </source>
</evidence>
<protein>
    <recommendedName>
        <fullName evidence="5">BCL6 corepressor</fullName>
    </recommendedName>
</protein>
<feature type="region of interest" description="Disordered" evidence="2">
    <location>
        <begin position="226"/>
        <end position="363"/>
    </location>
</feature>
<dbReference type="GO" id="GO:0003714">
    <property type="term" value="F:transcription corepressor activity"/>
    <property type="evidence" value="ECO:0007669"/>
    <property type="project" value="TreeGrafter"/>
</dbReference>
<reference evidence="3" key="2">
    <citation type="submission" date="2025-09" db="UniProtKB">
        <authorList>
            <consortium name="Ensembl"/>
        </authorList>
    </citation>
    <scope>IDENTIFICATION</scope>
</reference>
<evidence type="ECO:0000256" key="2">
    <source>
        <dbReference type="SAM" id="MobiDB-lite"/>
    </source>
</evidence>
<dbReference type="OMA" id="NCNPLME"/>
<dbReference type="InterPro" id="IPR047144">
    <property type="entry name" value="BCOR-like"/>
</dbReference>
<dbReference type="GO" id="GO:0000122">
    <property type="term" value="P:negative regulation of transcription by RNA polymerase II"/>
    <property type="evidence" value="ECO:0007669"/>
    <property type="project" value="TreeGrafter"/>
</dbReference>
<organism evidence="3 4">
    <name type="scientific">Seriola dumerili</name>
    <name type="common">Greater amberjack</name>
    <name type="synonym">Caranx dumerili</name>
    <dbReference type="NCBI Taxonomy" id="41447"/>
    <lineage>
        <taxon>Eukaryota</taxon>
        <taxon>Metazoa</taxon>
        <taxon>Chordata</taxon>
        <taxon>Craniata</taxon>
        <taxon>Vertebrata</taxon>
        <taxon>Euteleostomi</taxon>
        <taxon>Actinopterygii</taxon>
        <taxon>Neopterygii</taxon>
        <taxon>Teleostei</taxon>
        <taxon>Neoteleostei</taxon>
        <taxon>Acanthomorphata</taxon>
        <taxon>Carangaria</taxon>
        <taxon>Carangiformes</taxon>
        <taxon>Carangidae</taxon>
        <taxon>Seriola</taxon>
    </lineage>
</organism>
<sequence>MVDASTAYRMNPLAALSVDRNALVGENLRTHGGIFFPAIYPLSAEKPQEPGSPLPLGYDLLYKPEVALLDAQKPSSGYVGLYKNPPPGLQKPLLVPVAGAEALGLERRVVPGDKQSELGLNGAGFLRLPWISPYADATMYPFLDMAYKASFLSQPSPFIHQQLAYQSLCAAGAGSSTAGEDRLFYLPRYAPAHISSPLGPPIRIPAATPAPAVLSPLPHCQDKALQSVGPQVQQEPSAFSTSPPGRHEPPPQHNERQHGGSGAKCSPPSTKSCSGAPVNSSDSPPLPPPPPLSNTTPDLPKSLYRSTSSSPSVSRPFYCSPGHSGSSKTKEVSSDTCASPSNTSQDRAAPPRTSRHPAEKPLDLSAKELEGFTNGFPSKLEALAKLGYLPPPRYGLDQHLKEAPPPTVSTSAKIPDHPDVISTAPSPWVVAGPSPAVSSDLSRSSHKTKNKSGDNPPPPTQPHSSAGSSTAQVRRSPSPASGGPAPATPPSPKSKAEWSQAPTTDVEKGPPHSSGKQPEAAETRAPRAEDGNAPTQLFGDSYLPPGLGYTSRYIPYSVAENMSLQRMSIPGKGPVYPHPVLLGSSSFYPPHIAPKHGLAYGVRPYQNGQEAAPTPLSSYTNDRLKTQDKPWTADAHRTQERRDPDVPHRSDTERDKSTNVKASGKSLAAVREDVVCIDLVRDEADEDKRSSPDREPGPPKVPPPCQAAEQRLGPLPPTTPPPLLKEEIPEEEEPASPSSDEEQTMRCARTSPQQFSRTSKPGACGPGGGFRGGGSGGRNDVEGRSANDETSASRKTDPEESPPTNVKDSDCSPIMGAVCAATSPPSPVRGGSCPPHSPVCSSKGASCRAFGPHVRSLTPRVTAGGTRAPLCASSPRAPPCNTEDVNSPPFTSRNFVGPCCRNLRAPPCEARVLSGRGNLVSPVCSSFSPRYSNCENHATERSVDVGGPVCSFRGSHSLSKGQTCVSNTPRPPLYGNSFSTCLHLSPGNPTSGGFNRTPADVTTQMTADRTPNAVLDSASCGDGTSDIQDRDPLADDDEDAGCGKTRRSGLTRRIANSSGYVGDRFKCMTTELYADSSQLSREQRALQRAMLRFSELELKEKEGGRGEGEEEEEGMTAAAEVATGERELAAGQRGDGGREE</sequence>
<evidence type="ECO:0000256" key="1">
    <source>
        <dbReference type="ARBA" id="ARBA00034703"/>
    </source>
</evidence>
<feature type="compositionally biased region" description="Basic and acidic residues" evidence="2">
    <location>
        <begin position="1097"/>
        <end position="1107"/>
    </location>
</feature>
<feature type="compositionally biased region" description="Basic and acidic residues" evidence="2">
    <location>
        <begin position="779"/>
        <end position="798"/>
    </location>
</feature>
<feature type="compositionally biased region" description="Basic and acidic residues" evidence="2">
    <location>
        <begin position="519"/>
        <end position="530"/>
    </location>
</feature>
<feature type="region of interest" description="Disordered" evidence="2">
    <location>
        <begin position="606"/>
        <end position="668"/>
    </location>
</feature>
<dbReference type="Ensembl" id="ENSSDUT00000004526.1">
    <property type="protein sequence ID" value="ENSSDUP00000004431.1"/>
    <property type="gene ID" value="ENSSDUG00000003316.1"/>
</dbReference>
<dbReference type="AlphaFoldDB" id="A0A3B4TE58"/>
<proteinExistence type="inferred from homology"/>